<gene>
    <name evidence="2" type="ORF">J2T22_003479</name>
</gene>
<feature type="transmembrane region" description="Helical" evidence="1">
    <location>
        <begin position="119"/>
        <end position="138"/>
    </location>
</feature>
<evidence type="ECO:0008006" key="4">
    <source>
        <dbReference type="Google" id="ProtNLM"/>
    </source>
</evidence>
<name>A0ABT9UNN5_9MICC</name>
<dbReference type="EMBL" id="JAUSSY010000013">
    <property type="protein sequence ID" value="MDQ0120280.1"/>
    <property type="molecule type" value="Genomic_DNA"/>
</dbReference>
<keyword evidence="3" id="KW-1185">Reference proteome</keyword>
<feature type="transmembrane region" description="Helical" evidence="1">
    <location>
        <begin position="159"/>
        <end position="181"/>
    </location>
</feature>
<comment type="caution">
    <text evidence="2">The sequence shown here is derived from an EMBL/GenBank/DDBJ whole genome shotgun (WGS) entry which is preliminary data.</text>
</comment>
<feature type="transmembrane region" description="Helical" evidence="1">
    <location>
        <begin position="58"/>
        <end position="82"/>
    </location>
</feature>
<protein>
    <recommendedName>
        <fullName evidence="4">Integral membrane protein</fullName>
    </recommendedName>
</protein>
<dbReference type="Proteomes" id="UP001226389">
    <property type="component" value="Unassembled WGS sequence"/>
</dbReference>
<feature type="transmembrane region" description="Helical" evidence="1">
    <location>
        <begin position="94"/>
        <end position="113"/>
    </location>
</feature>
<proteinExistence type="predicted"/>
<evidence type="ECO:0000256" key="1">
    <source>
        <dbReference type="SAM" id="Phobius"/>
    </source>
</evidence>
<keyword evidence="1" id="KW-0472">Membrane</keyword>
<evidence type="ECO:0000313" key="3">
    <source>
        <dbReference type="Proteomes" id="UP001226389"/>
    </source>
</evidence>
<evidence type="ECO:0000313" key="2">
    <source>
        <dbReference type="EMBL" id="MDQ0120280.1"/>
    </source>
</evidence>
<reference evidence="2 3" key="1">
    <citation type="submission" date="2023-07" db="EMBL/GenBank/DDBJ databases">
        <title>Sorghum-associated microbial communities from plants grown in Nebraska, USA.</title>
        <authorList>
            <person name="Schachtman D."/>
        </authorList>
    </citation>
    <scope>NUCLEOTIDE SEQUENCE [LARGE SCALE GENOMIC DNA]</scope>
    <source>
        <strain evidence="2 3">DS994</strain>
    </source>
</reference>
<keyword evidence="1" id="KW-1133">Transmembrane helix</keyword>
<sequence length="206" mass="20319">MVSLRPTAPPAHPVTVQSTAPQADSSVRLVTGFAGFGAGSVNLAISSSFLAAGSPGPAGLLAGVAAGLWGAALLAGAVAFLAKDRLAGNRWARYALAGAAAAHLAAIAFPTSTTSGLSLTQLSALLLTLMIIASLGWLQRHSGQQDSARQPAGAGMRPGRLLLAAFAGAVLVAGITTPGLAASTAGQYAVPHGEHGNLAPGGHHQR</sequence>
<dbReference type="RefSeq" id="WP_224025564.1">
    <property type="nucleotide sequence ID" value="NZ_JAUSSY010000013.1"/>
</dbReference>
<keyword evidence="1" id="KW-0812">Transmembrane</keyword>
<organism evidence="2 3">
    <name type="scientific">Pseudarthrobacter defluvii</name>
    <dbReference type="NCBI Taxonomy" id="410837"/>
    <lineage>
        <taxon>Bacteria</taxon>
        <taxon>Bacillati</taxon>
        <taxon>Actinomycetota</taxon>
        <taxon>Actinomycetes</taxon>
        <taxon>Micrococcales</taxon>
        <taxon>Micrococcaceae</taxon>
        <taxon>Pseudarthrobacter</taxon>
    </lineage>
</organism>
<accession>A0ABT9UNN5</accession>